<evidence type="ECO:0000256" key="2">
    <source>
        <dbReference type="ARBA" id="ARBA00007613"/>
    </source>
</evidence>
<keyword evidence="9" id="KW-0732">Signal</keyword>
<dbReference type="InterPro" id="IPR051906">
    <property type="entry name" value="TolC-like"/>
</dbReference>
<comment type="subcellular location">
    <subcellularLocation>
        <location evidence="1">Cell outer membrane</location>
    </subcellularLocation>
</comment>
<feature type="chain" id="PRO_5011451223" evidence="9">
    <location>
        <begin position="22"/>
        <end position="435"/>
    </location>
</feature>
<evidence type="ECO:0000256" key="4">
    <source>
        <dbReference type="ARBA" id="ARBA00022452"/>
    </source>
</evidence>
<keyword evidence="7" id="KW-0998">Cell outer membrane</keyword>
<feature type="coiled-coil region" evidence="8">
    <location>
        <begin position="155"/>
        <end position="182"/>
    </location>
</feature>
<dbReference type="STRING" id="1159016.SAMN02927937_01559"/>
<dbReference type="PANTHER" id="PTHR30026">
    <property type="entry name" value="OUTER MEMBRANE PROTEIN TOLC"/>
    <property type="match status" value="1"/>
</dbReference>
<dbReference type="GO" id="GO:0015288">
    <property type="term" value="F:porin activity"/>
    <property type="evidence" value="ECO:0007669"/>
    <property type="project" value="TreeGrafter"/>
</dbReference>
<feature type="signal peptide" evidence="9">
    <location>
        <begin position="1"/>
        <end position="21"/>
    </location>
</feature>
<evidence type="ECO:0000256" key="9">
    <source>
        <dbReference type="SAM" id="SignalP"/>
    </source>
</evidence>
<keyword evidence="8" id="KW-0175">Coiled coil</keyword>
<dbReference type="Gene3D" id="1.20.1600.10">
    <property type="entry name" value="Outer membrane efflux proteins (OEP)"/>
    <property type="match status" value="1"/>
</dbReference>
<keyword evidence="4" id="KW-1134">Transmembrane beta strand</keyword>
<feature type="coiled-coil region" evidence="8">
    <location>
        <begin position="327"/>
        <end position="358"/>
    </location>
</feature>
<gene>
    <name evidence="10" type="ORF">SAMN02927937_01559</name>
</gene>
<keyword evidence="3" id="KW-0813">Transport</keyword>
<dbReference type="PANTHER" id="PTHR30026:SF20">
    <property type="entry name" value="OUTER MEMBRANE PROTEIN TOLC"/>
    <property type="match status" value="1"/>
</dbReference>
<evidence type="ECO:0000256" key="5">
    <source>
        <dbReference type="ARBA" id="ARBA00022692"/>
    </source>
</evidence>
<dbReference type="InterPro" id="IPR003423">
    <property type="entry name" value="OMP_efflux"/>
</dbReference>
<dbReference type="OrthoDB" id="680214at2"/>
<dbReference type="EMBL" id="FNXE01000019">
    <property type="protein sequence ID" value="SEH80989.1"/>
    <property type="molecule type" value="Genomic_DNA"/>
</dbReference>
<evidence type="ECO:0000313" key="11">
    <source>
        <dbReference type="Proteomes" id="UP000199634"/>
    </source>
</evidence>
<keyword evidence="6" id="KW-0472">Membrane</keyword>
<comment type="similarity">
    <text evidence="2">Belongs to the outer membrane factor (OMF) (TC 1.B.17) family.</text>
</comment>
<name>A0A1H6L9P5_9FLAO</name>
<dbReference type="Proteomes" id="UP000199634">
    <property type="component" value="Unassembled WGS sequence"/>
</dbReference>
<dbReference type="RefSeq" id="WP_091098579.1">
    <property type="nucleotide sequence ID" value="NZ_FNXE01000019.1"/>
</dbReference>
<keyword evidence="11" id="KW-1185">Reference proteome</keyword>
<reference evidence="10 11" key="1">
    <citation type="submission" date="2016-10" db="EMBL/GenBank/DDBJ databases">
        <authorList>
            <person name="de Groot N.N."/>
        </authorList>
    </citation>
    <scope>NUCLEOTIDE SEQUENCE [LARGE SCALE GENOMIC DNA]</scope>
    <source>
        <strain evidence="10 11">CGMCC 1.10825</strain>
    </source>
</reference>
<evidence type="ECO:0000256" key="1">
    <source>
        <dbReference type="ARBA" id="ARBA00004442"/>
    </source>
</evidence>
<sequence length="435" mass="47706">MKTKWAWLGACVIMGNLSVFAQDKSLSIQEAIQLAATQSKEAKAADTKVSGKKLELGVTKNKQLPDASISGQFAVLSTPDINLRIPLGDEGGGAPDIKANQMMLAQANVSMPLYAGGKIRNGIHIAETAVEAEQFAALNTKEQLASQSIKLYVALYKAQQTAKLMQENIKRAEQQVADFKAMEENGLIARNDLLKSELQLSNYQVALQEAVKNVNVVNYQLVTLLQLDENTHIDAINFSNEENLLTEDFTVESALSSRNDLKMLEAQHKIAADQLKISKADYLPSVALTGGYIAADVKNVIAITNAVNVGIGLSYDLGSLYKNKKNVAVAKHRIAEVEEQIEIANDRVKIQVQQANENFHLAQSQEKVYAQAVTQANENYRIVKDKYDNGVADTDDLLEADVQQLQSQINEAVSKANVIEKYYDLLLVNGQLISK</sequence>
<dbReference type="GO" id="GO:0015562">
    <property type="term" value="F:efflux transmembrane transporter activity"/>
    <property type="evidence" value="ECO:0007669"/>
    <property type="project" value="InterPro"/>
</dbReference>
<dbReference type="SUPFAM" id="SSF56954">
    <property type="entry name" value="Outer membrane efflux proteins (OEP)"/>
    <property type="match status" value="1"/>
</dbReference>
<dbReference type="GO" id="GO:1990281">
    <property type="term" value="C:efflux pump complex"/>
    <property type="evidence" value="ECO:0007669"/>
    <property type="project" value="TreeGrafter"/>
</dbReference>
<proteinExistence type="inferred from homology"/>
<protein>
    <submittedName>
        <fullName evidence="10">Outer membrane protein TolC</fullName>
    </submittedName>
</protein>
<keyword evidence="5" id="KW-0812">Transmembrane</keyword>
<evidence type="ECO:0000313" key="10">
    <source>
        <dbReference type="EMBL" id="SEH80989.1"/>
    </source>
</evidence>
<evidence type="ECO:0000256" key="7">
    <source>
        <dbReference type="ARBA" id="ARBA00023237"/>
    </source>
</evidence>
<dbReference type="AlphaFoldDB" id="A0A1H6L9P5"/>
<evidence type="ECO:0000256" key="6">
    <source>
        <dbReference type="ARBA" id="ARBA00023136"/>
    </source>
</evidence>
<dbReference type="Pfam" id="PF02321">
    <property type="entry name" value="OEP"/>
    <property type="match status" value="1"/>
</dbReference>
<evidence type="ECO:0000256" key="3">
    <source>
        <dbReference type="ARBA" id="ARBA00022448"/>
    </source>
</evidence>
<dbReference type="GO" id="GO:0009279">
    <property type="term" value="C:cell outer membrane"/>
    <property type="evidence" value="ECO:0007669"/>
    <property type="project" value="UniProtKB-SubCell"/>
</dbReference>
<evidence type="ECO:0000256" key="8">
    <source>
        <dbReference type="SAM" id="Coils"/>
    </source>
</evidence>
<organism evidence="10 11">
    <name type="scientific">Paenimyroides marinum</name>
    <dbReference type="NCBI Taxonomy" id="1159016"/>
    <lineage>
        <taxon>Bacteria</taxon>
        <taxon>Pseudomonadati</taxon>
        <taxon>Bacteroidota</taxon>
        <taxon>Flavobacteriia</taxon>
        <taxon>Flavobacteriales</taxon>
        <taxon>Flavobacteriaceae</taxon>
        <taxon>Paenimyroides</taxon>
    </lineage>
</organism>
<accession>A0A1H6L9P5</accession>